<feature type="domain" description="CBM6" evidence="1">
    <location>
        <begin position="682"/>
        <end position="779"/>
    </location>
</feature>
<reference evidence="2 3" key="1">
    <citation type="submission" date="2023-07" db="EMBL/GenBank/DDBJ databases">
        <title>Sorghum-associated microbial communities from plants grown in Nebraska, USA.</title>
        <authorList>
            <person name="Schachtman D."/>
        </authorList>
    </citation>
    <scope>NUCLEOTIDE SEQUENCE [LARGE SCALE GENOMIC DNA]</scope>
    <source>
        <strain evidence="2 3">CC482</strain>
    </source>
</reference>
<dbReference type="SUPFAM" id="SSF49899">
    <property type="entry name" value="Concanavalin A-like lectins/glucanases"/>
    <property type="match status" value="1"/>
</dbReference>
<protein>
    <recommendedName>
        <fullName evidence="1">CBM6 domain-containing protein</fullName>
    </recommendedName>
</protein>
<dbReference type="CDD" id="cd04084">
    <property type="entry name" value="CBM6_xylanase-like"/>
    <property type="match status" value="1"/>
</dbReference>
<dbReference type="InterPro" id="IPR005084">
    <property type="entry name" value="CBM6"/>
</dbReference>
<sequence>MKGTMPKYKRYLSIVLSLLILGGAIPVSNVTVQAAEASAIAPYASYDSAVPTPHNSAIINPNYDRSYDNYVVKGPTGLVHPGILHSRTDLNTMRDMVWLGKEPWASAFDAFRRSPESSKNVVIYGNGGTQKEFVYSQISDSNGDKQLRQDATTAYQQALMWYITGDQAYLNNAKKVLDAWGNGLKQFFNTTEPANWDTISQVWGASSVLSSGVAGQKMAAAAEILLYTPSSGWCRDAQGNIDYETKKVFDHFLRLIWQETNKWYGFFNQAAVGNMGYMSISIFLDDINGYNEAVERFAYNKKAVDDANTTGANSINFSVAAMVLDNGQIVEMGRDQPHSGGDVGALGAAARTIHVQGTKLDPVTGAPVAEGGVDPYEFQNQKLLKALSYFTKYNAGYDVDFIPNVNGLGQKTEWSAVSPAGRGSGTDIASIYNHYKYEKGYSGGIYDELYKYPELMMDNPEGQSIDMPGFGQLLFTPVNGALATDPKGPPQPLQEKENLYGLYNRYPSVPFSSNNAVWFKNGFVKPGIASYLDENGFVQYKAEGTMNGNWIGYENFDFGSVPADMLAYNYSVNSPAGSTISMYVTEPDVKLTDETMAQTTPTAVFQIPNTGWWTIQNTHVQKLDNIGDILKGKKNLYFKIAGSSNVYNLTAESFWFQFSGGFAKTVNKAIEAPYTGSTGYVKNEAANNVTLTDSGYIGYRNMNFDSGTVQMQLNHIAAGSGMLEMRLGGPQGQLVKTYPIEDTAGSTVTAAFDHQNDEMIYGNNGGNNDLYFVYRGIGSLTFNSFKYVTPSSSGAVQSTRTEGGSYFSDMYGNAQKIGDNVVLKGDSSAVAYRNANMGSKGDDRRFMVLRVKSNEPVVMKAIDLGNGNLAANTVAEFAVPNTNGEFATIAYDLAKSGYAAREGGIYLRLQATGGTADGSVEVDYFSFDNADIPFVELLQAVSIVSDHPGNPSIATLGDTVTLSFTASEPIDSVAVYFGSTKMDTVSADARHFTVTQKLGEIYTPGKVQFRIDYNQGANFGKSVRSTSGGTSVTIVNEDGLINDAFKKLSLIDSTPGRSTDATKQMVSYLFDGNAATVSDFRSTSGGWGSWVAFDLGDQDKVQLTQVKLLANQGIPARAAGVVIQGTNHIDYEPWVTLTAPAVNTVNWQTLTVQNPKAYRYIRIYNGAQWFGNLAEVKFYGTVIHTGSPAILDTVSLKSDNPEDSSLAVTGDTVTLDFAAGKALENVRVYFGDKLMETASDDNLHWKARYAVGTAYETGNISFVILYDNGPVVTDTMDGTSVTVIDPLQVALDNAANLAAGNYSRLSYYLFNQEVERIKAEMDAPGYSVMEVSKELYDAKSLLAGNPLSIYSFEGNADNVFGSANGTVSGTPAYKDGNVGKAIELNGTDSYVTLPSTHPLSSYNQITLSTWVNWKGGKDWQRIFDFGNGTNQYMFLTPKTGNYMRFAIKNGGGEQIVQTTQLAVGQWVHVALTLGNDTAKLYVNGEEKASANVKIKPSDFKPTLNYLGKSQFSADALFNGMLDEFRIYDHVLSADEILQLANNTAPYGDDSLLVYLLDTAAKANTELYKEESVQTLQAEVSKAQAVYSNAGATQAEIDAASASLSAGLEGLQWKDITASADPAAPNGKNGWYTSPVSVTLSPAAIAEYSLDGGVTWAVYNESVTLEQEGAHEVMYRRTVDPEEAQKLEIKIDRSAPVVQITGAASYTIDQTVTITCTATDVVSSVYGTPCGEPLVQAKAYTLPAGQNTVSVTAEDMAGHQTTAIHTFTVKVTFDSLKTVTNGFMQTTGYKGWGTVASSYNQKLDQAKAAATSGKIDAARSIMADYIKQVTDQTGKYYTREQADILIRWAKIVI</sequence>
<dbReference type="Proteomes" id="UP001229346">
    <property type="component" value="Unassembled WGS sequence"/>
</dbReference>
<evidence type="ECO:0000313" key="3">
    <source>
        <dbReference type="Proteomes" id="UP001229346"/>
    </source>
</evidence>
<dbReference type="Pfam" id="PF03422">
    <property type="entry name" value="CBM_6"/>
    <property type="match status" value="1"/>
</dbReference>
<dbReference type="PANTHER" id="PTHR42535:SF2">
    <property type="entry name" value="CHROMOSOME UNDETERMINED SCAFFOLD_146, WHOLE GENOME SHOTGUN SEQUENCE"/>
    <property type="match status" value="1"/>
</dbReference>
<comment type="caution">
    <text evidence="2">The sequence shown here is derived from an EMBL/GenBank/DDBJ whole genome shotgun (WGS) entry which is preliminary data.</text>
</comment>
<dbReference type="EMBL" id="JAUSSU010000006">
    <property type="protein sequence ID" value="MDQ0113706.1"/>
    <property type="molecule type" value="Genomic_DNA"/>
</dbReference>
<dbReference type="Gene3D" id="1.50.10.100">
    <property type="entry name" value="Chondroitin AC/alginate lyase"/>
    <property type="match status" value="1"/>
</dbReference>
<dbReference type="Pfam" id="PF13385">
    <property type="entry name" value="Laminin_G_3"/>
    <property type="match status" value="1"/>
</dbReference>
<dbReference type="InterPro" id="IPR013320">
    <property type="entry name" value="ConA-like_dom_sf"/>
</dbReference>
<name>A0ABT9U254_PAEHA</name>
<gene>
    <name evidence="2" type="ORF">J2T15_003149</name>
</gene>
<dbReference type="Gene3D" id="1.20.1270.90">
    <property type="entry name" value="AF1782-like"/>
    <property type="match status" value="1"/>
</dbReference>
<dbReference type="InterPro" id="IPR008979">
    <property type="entry name" value="Galactose-bd-like_sf"/>
</dbReference>
<dbReference type="Gene3D" id="2.60.120.200">
    <property type="match status" value="1"/>
</dbReference>
<dbReference type="InterPro" id="IPR008929">
    <property type="entry name" value="Chondroitin_lyas"/>
</dbReference>
<keyword evidence="3" id="KW-1185">Reference proteome</keyword>
<evidence type="ECO:0000313" key="2">
    <source>
        <dbReference type="EMBL" id="MDQ0113706.1"/>
    </source>
</evidence>
<proteinExistence type="predicted"/>
<evidence type="ECO:0000259" key="1">
    <source>
        <dbReference type="Pfam" id="PF03422"/>
    </source>
</evidence>
<dbReference type="Gene3D" id="2.60.120.260">
    <property type="entry name" value="Galactose-binding domain-like"/>
    <property type="match status" value="4"/>
</dbReference>
<organism evidence="2 3">
    <name type="scientific">Paenibacillus harenae</name>
    <dbReference type="NCBI Taxonomy" id="306543"/>
    <lineage>
        <taxon>Bacteria</taxon>
        <taxon>Bacillati</taxon>
        <taxon>Bacillota</taxon>
        <taxon>Bacilli</taxon>
        <taxon>Bacillales</taxon>
        <taxon>Paenibacillaceae</taxon>
        <taxon>Paenibacillus</taxon>
    </lineage>
</organism>
<dbReference type="SUPFAM" id="SSF48230">
    <property type="entry name" value="Chondroitin AC/alginate lyase"/>
    <property type="match status" value="1"/>
</dbReference>
<dbReference type="SUPFAM" id="SSF49785">
    <property type="entry name" value="Galactose-binding domain-like"/>
    <property type="match status" value="1"/>
</dbReference>
<dbReference type="RefSeq" id="WP_307204968.1">
    <property type="nucleotide sequence ID" value="NZ_JAUSSU010000006.1"/>
</dbReference>
<accession>A0ABT9U254</accession>
<dbReference type="PANTHER" id="PTHR42535">
    <property type="entry name" value="OOKINETE PROTEIN, PUTATIVE-RELATED"/>
    <property type="match status" value="1"/>
</dbReference>